<evidence type="ECO:0000313" key="3">
    <source>
        <dbReference type="Proteomes" id="UP001415857"/>
    </source>
</evidence>
<dbReference type="EMBL" id="JBBPBK010000010">
    <property type="protein sequence ID" value="KAK9277388.1"/>
    <property type="molecule type" value="Genomic_DNA"/>
</dbReference>
<gene>
    <name evidence="2" type="ORF">L1049_006931</name>
</gene>
<protein>
    <submittedName>
        <fullName evidence="2">Uncharacterized protein</fullName>
    </submittedName>
</protein>
<dbReference type="AlphaFoldDB" id="A0AAP0WUT1"/>
<accession>A0AAP0WUT1</accession>
<name>A0AAP0WUT1_LIQFO</name>
<sequence length="145" mass="16430">MSMAPREPPKLGFELLRELLRFRHHFQLVREVAQLVRQASPHRRRPRSRRRCRRRSLCPAAGGDDGMVNVEDRSPAPQLRRTMVLSSWRSSVTSTNSSAEPDSVPGDDPVLTVFPGTVSDAHRRSCLAKPLIDTNIYVYGFSFSD</sequence>
<comment type="caution">
    <text evidence="2">The sequence shown here is derived from an EMBL/GenBank/DDBJ whole genome shotgun (WGS) entry which is preliminary data.</text>
</comment>
<feature type="region of interest" description="Disordered" evidence="1">
    <location>
        <begin position="37"/>
        <end position="76"/>
    </location>
</feature>
<keyword evidence="3" id="KW-1185">Reference proteome</keyword>
<organism evidence="2 3">
    <name type="scientific">Liquidambar formosana</name>
    <name type="common">Formosan gum</name>
    <dbReference type="NCBI Taxonomy" id="63359"/>
    <lineage>
        <taxon>Eukaryota</taxon>
        <taxon>Viridiplantae</taxon>
        <taxon>Streptophyta</taxon>
        <taxon>Embryophyta</taxon>
        <taxon>Tracheophyta</taxon>
        <taxon>Spermatophyta</taxon>
        <taxon>Magnoliopsida</taxon>
        <taxon>eudicotyledons</taxon>
        <taxon>Gunneridae</taxon>
        <taxon>Pentapetalae</taxon>
        <taxon>Saxifragales</taxon>
        <taxon>Altingiaceae</taxon>
        <taxon>Liquidambar</taxon>
    </lineage>
</organism>
<proteinExistence type="predicted"/>
<dbReference type="Proteomes" id="UP001415857">
    <property type="component" value="Unassembled WGS sequence"/>
</dbReference>
<reference evidence="2 3" key="1">
    <citation type="journal article" date="2024" name="Plant J.">
        <title>Genome sequences and population genomics reveal climatic adaptation and genomic divergence between two closely related sweetgum species.</title>
        <authorList>
            <person name="Xu W.Q."/>
            <person name="Ren C.Q."/>
            <person name="Zhang X.Y."/>
            <person name="Comes H.P."/>
            <person name="Liu X.H."/>
            <person name="Li Y.G."/>
            <person name="Kettle C.J."/>
            <person name="Jalonen R."/>
            <person name="Gaisberger H."/>
            <person name="Ma Y.Z."/>
            <person name="Qiu Y.X."/>
        </authorList>
    </citation>
    <scope>NUCLEOTIDE SEQUENCE [LARGE SCALE GENOMIC DNA]</scope>
    <source>
        <strain evidence="2">Hangzhou</strain>
    </source>
</reference>
<evidence type="ECO:0000256" key="1">
    <source>
        <dbReference type="SAM" id="MobiDB-lite"/>
    </source>
</evidence>
<feature type="compositionally biased region" description="Basic residues" evidence="1">
    <location>
        <begin position="40"/>
        <end position="56"/>
    </location>
</feature>
<evidence type="ECO:0000313" key="2">
    <source>
        <dbReference type="EMBL" id="KAK9277388.1"/>
    </source>
</evidence>